<feature type="domain" description="DNA binding HTH" evidence="1">
    <location>
        <begin position="1"/>
        <end position="30"/>
    </location>
</feature>
<evidence type="ECO:0000313" key="2">
    <source>
        <dbReference type="EMBL" id="GAH76247.1"/>
    </source>
</evidence>
<name>X1I3G3_9ZZZZ</name>
<protein>
    <recommendedName>
        <fullName evidence="1">DNA binding HTH domain-containing protein</fullName>
    </recommendedName>
</protein>
<comment type="caution">
    <text evidence="2">The sequence shown here is derived from an EMBL/GenBank/DDBJ whole genome shotgun (WGS) entry which is preliminary data.</text>
</comment>
<reference evidence="2" key="1">
    <citation type="journal article" date="2014" name="Front. Microbiol.">
        <title>High frequency of phylogenetically diverse reductive dehalogenase-homologous genes in deep subseafloor sedimentary metagenomes.</title>
        <authorList>
            <person name="Kawai M."/>
            <person name="Futagami T."/>
            <person name="Toyoda A."/>
            <person name="Takaki Y."/>
            <person name="Nishi S."/>
            <person name="Hori S."/>
            <person name="Arai W."/>
            <person name="Tsubouchi T."/>
            <person name="Morono Y."/>
            <person name="Uchiyama I."/>
            <person name="Ito T."/>
            <person name="Fujiyama A."/>
            <person name="Inagaki F."/>
            <person name="Takami H."/>
        </authorList>
    </citation>
    <scope>NUCLEOTIDE SEQUENCE</scope>
    <source>
        <strain evidence="2">Expedition CK06-06</strain>
    </source>
</reference>
<dbReference type="AlphaFoldDB" id="X1I3G3"/>
<dbReference type="EMBL" id="BARU01026496">
    <property type="protein sequence ID" value="GAH76247.1"/>
    <property type="molecule type" value="Genomic_DNA"/>
</dbReference>
<organism evidence="2">
    <name type="scientific">marine sediment metagenome</name>
    <dbReference type="NCBI Taxonomy" id="412755"/>
    <lineage>
        <taxon>unclassified sequences</taxon>
        <taxon>metagenomes</taxon>
        <taxon>ecological metagenomes</taxon>
    </lineage>
</organism>
<evidence type="ECO:0000259" key="1">
    <source>
        <dbReference type="Pfam" id="PF02954"/>
    </source>
</evidence>
<dbReference type="InterPro" id="IPR002197">
    <property type="entry name" value="HTH_Fis"/>
</dbReference>
<gene>
    <name evidence="2" type="ORF">S03H2_42545</name>
</gene>
<dbReference type="Gene3D" id="1.10.10.60">
    <property type="entry name" value="Homeodomain-like"/>
    <property type="match status" value="1"/>
</dbReference>
<dbReference type="SUPFAM" id="SSF46689">
    <property type="entry name" value="Homeodomain-like"/>
    <property type="match status" value="1"/>
</dbReference>
<feature type="non-terminal residue" evidence="2">
    <location>
        <position position="1"/>
    </location>
</feature>
<dbReference type="GO" id="GO:0043565">
    <property type="term" value="F:sequence-specific DNA binding"/>
    <property type="evidence" value="ECO:0007669"/>
    <property type="project" value="InterPro"/>
</dbReference>
<proteinExistence type="predicted"/>
<sequence>NVLAEVKGNKTRAAEILGIDRKTLREKLKKVE</sequence>
<accession>X1I3G3</accession>
<dbReference type="Pfam" id="PF02954">
    <property type="entry name" value="HTH_8"/>
    <property type="match status" value="1"/>
</dbReference>
<dbReference type="InterPro" id="IPR009057">
    <property type="entry name" value="Homeodomain-like_sf"/>
</dbReference>